<dbReference type="AlphaFoldDB" id="A0A8I2C973"/>
<comment type="caution">
    <text evidence="1">The sequence shown here is derived from an EMBL/GenBank/DDBJ whole genome shotgun (WGS) entry which is preliminary data.</text>
</comment>
<reference evidence="1" key="1">
    <citation type="submission" date="2021-02" db="EMBL/GenBank/DDBJ databases">
        <title>Genomic Encyclopedia of Type Strains, Phase IV (KMG-V): Genome sequencing to study the core and pangenomes of soil and plant-associated prokaryotes.</title>
        <authorList>
            <person name="Whitman W."/>
        </authorList>
    </citation>
    <scope>NUCLEOTIDE SEQUENCE</scope>
    <source>
        <strain evidence="1">USDA 406</strain>
    </source>
</reference>
<proteinExistence type="predicted"/>
<gene>
    <name evidence="1" type="ORF">JOH49_009657</name>
</gene>
<name>A0A8I2C973_BRAEL</name>
<dbReference type="Proteomes" id="UP000673383">
    <property type="component" value="Unassembled WGS sequence"/>
</dbReference>
<accession>A0A8I2C973</accession>
<dbReference type="EMBL" id="JAFICZ010000001">
    <property type="protein sequence ID" value="MBP1299904.1"/>
    <property type="molecule type" value="Genomic_DNA"/>
</dbReference>
<organism evidence="1 2">
    <name type="scientific">Bradyrhizobium elkanii</name>
    <dbReference type="NCBI Taxonomy" id="29448"/>
    <lineage>
        <taxon>Bacteria</taxon>
        <taxon>Pseudomonadati</taxon>
        <taxon>Pseudomonadota</taxon>
        <taxon>Alphaproteobacteria</taxon>
        <taxon>Hyphomicrobiales</taxon>
        <taxon>Nitrobacteraceae</taxon>
        <taxon>Bradyrhizobium</taxon>
    </lineage>
</organism>
<evidence type="ECO:0000313" key="1">
    <source>
        <dbReference type="EMBL" id="MBP1299904.1"/>
    </source>
</evidence>
<sequence length="98" mass="11349">MKEVPAPHIQYDEQATGQEEQFEKAFDILFVRGLEEATSSNINRFDSHREHWSTRGSMRHSNVGCGKFTARLIRWHCWHRRGMLKMSCASALINGLES</sequence>
<protein>
    <submittedName>
        <fullName evidence="1">Uncharacterized protein</fullName>
    </submittedName>
</protein>
<evidence type="ECO:0000313" key="2">
    <source>
        <dbReference type="Proteomes" id="UP000673383"/>
    </source>
</evidence>
<dbReference type="RefSeq" id="WP_209946070.1">
    <property type="nucleotide sequence ID" value="NZ_CP126003.1"/>
</dbReference>